<keyword evidence="2" id="KW-0732">Signal</keyword>
<protein>
    <recommendedName>
        <fullName evidence="4">Secreted protein</fullName>
    </recommendedName>
</protein>
<name>Q47MB0_THEFY</name>
<dbReference type="AlphaFoldDB" id="Q47MB0"/>
<dbReference type="EMBL" id="CP000088">
    <property type="protein sequence ID" value="AAZ56412.1"/>
    <property type="molecule type" value="Genomic_DNA"/>
</dbReference>
<reference evidence="3" key="1">
    <citation type="submission" date="2005-07" db="EMBL/GenBank/DDBJ databases">
        <title>Complete sequence of Thermobifida fusca YX.</title>
        <authorList>
            <consortium name="US DOE Joint Genome Institute"/>
            <person name="Copeland A."/>
            <person name="Lucas S."/>
            <person name="Lapidus A."/>
            <person name="Barry K."/>
            <person name="Detter J.C."/>
            <person name="Glavina T."/>
            <person name="Hammon N."/>
            <person name="Israni S."/>
            <person name="Pitluck S."/>
            <person name="Di Bartolo G."/>
            <person name="Chain P."/>
            <person name="Schmutz J."/>
            <person name="Larimer F."/>
            <person name="Land M."/>
            <person name="Lykidis A."/>
            <person name="Richardson P."/>
        </authorList>
    </citation>
    <scope>NUCLEOTIDE SEQUENCE</scope>
    <source>
        <strain evidence="3">YX</strain>
    </source>
</reference>
<feature type="compositionally biased region" description="Acidic residues" evidence="1">
    <location>
        <begin position="159"/>
        <end position="171"/>
    </location>
</feature>
<gene>
    <name evidence="3" type="ordered locus">Tfu_2379</name>
</gene>
<evidence type="ECO:0000256" key="1">
    <source>
        <dbReference type="SAM" id="MobiDB-lite"/>
    </source>
</evidence>
<feature type="compositionally biased region" description="Pro residues" evidence="1">
    <location>
        <begin position="250"/>
        <end position="259"/>
    </location>
</feature>
<sequence>MVVAMLPILFPRKARLHSSAAAAAVLLTLGGSPAALATPLADPHHPHYAFHPLTGDAYLLRDLPGTEPPDQEQNTTGDSSGAHAEAPTQELLRLHHPALLAHPDPRPGDLGEDDYDLVAHTPVAAPADFLVVAPDSTLYTVHTTEDEHTLLASYREPDTTEEPPADQEDGSDTAPAVTVDIHLLPDNLDVVAVRSDERGVFLITGDGTVLLLNRTDSADGAPEITLTLHTGPAPDREPWQPPEETANTPVPSPEPPAPVAEPATAVHDSTEPAATPEPEDPAPLHLEAPAADHADLPPGVLVMTLPEGPVHLSAPRMSADSFHQTATGTLAPATVVDLRGTNAGWSLVGQVSDLEGSAGGSIDAHLLGWAPTATVLDSPDSSTVRPGAAVRPGDGLAVPRTLCAGAAGASTGVFACQARLELGIPADTPPGEYAGTLTLTLS</sequence>
<dbReference type="eggNOG" id="COG3391">
    <property type="taxonomic scope" value="Bacteria"/>
</dbReference>
<evidence type="ECO:0000313" key="3">
    <source>
        <dbReference type="EMBL" id="AAZ56412.1"/>
    </source>
</evidence>
<accession>Q47MB0</accession>
<dbReference type="STRING" id="269800.Tfu_2379"/>
<feature type="region of interest" description="Disordered" evidence="1">
    <location>
        <begin position="59"/>
        <end position="85"/>
    </location>
</feature>
<feature type="region of interest" description="Disordered" evidence="1">
    <location>
        <begin position="154"/>
        <end position="173"/>
    </location>
</feature>
<evidence type="ECO:0000256" key="2">
    <source>
        <dbReference type="SAM" id="SignalP"/>
    </source>
</evidence>
<proteinExistence type="predicted"/>
<evidence type="ECO:0008006" key="4">
    <source>
        <dbReference type="Google" id="ProtNLM"/>
    </source>
</evidence>
<feature type="chain" id="PRO_5004233751" description="Secreted protein" evidence="2">
    <location>
        <begin position="38"/>
        <end position="442"/>
    </location>
</feature>
<feature type="region of interest" description="Disordered" evidence="1">
    <location>
        <begin position="222"/>
        <end position="285"/>
    </location>
</feature>
<feature type="compositionally biased region" description="Low complexity" evidence="1">
    <location>
        <begin position="260"/>
        <end position="276"/>
    </location>
</feature>
<dbReference type="HOGENOM" id="CLU_619527_0_0_11"/>
<organism evidence="3">
    <name type="scientific">Thermobifida fusca (strain YX)</name>
    <dbReference type="NCBI Taxonomy" id="269800"/>
    <lineage>
        <taxon>Bacteria</taxon>
        <taxon>Bacillati</taxon>
        <taxon>Actinomycetota</taxon>
        <taxon>Actinomycetes</taxon>
        <taxon>Streptosporangiales</taxon>
        <taxon>Nocardiopsidaceae</taxon>
        <taxon>Thermobifida</taxon>
    </lineage>
</organism>
<dbReference type="KEGG" id="tfu:Tfu_2379"/>
<feature type="signal peptide" evidence="2">
    <location>
        <begin position="1"/>
        <end position="37"/>
    </location>
</feature>